<evidence type="ECO:0000313" key="10">
    <source>
        <dbReference type="Proteomes" id="UP001056708"/>
    </source>
</evidence>
<dbReference type="RefSeq" id="WP_252664559.1">
    <property type="nucleotide sequence ID" value="NZ_CP098611.1"/>
</dbReference>
<accession>A0ABY5AT39</accession>
<proteinExistence type="predicted"/>
<evidence type="ECO:0000256" key="5">
    <source>
        <dbReference type="ARBA" id="ARBA00022982"/>
    </source>
</evidence>
<evidence type="ECO:0000256" key="6">
    <source>
        <dbReference type="ARBA" id="ARBA00023004"/>
    </source>
</evidence>
<dbReference type="Pfam" id="PF14495">
    <property type="entry name" value="Cytochrom_C550"/>
    <property type="match status" value="1"/>
</dbReference>
<dbReference type="InterPro" id="IPR029490">
    <property type="entry name" value="Cytochrom_C550"/>
</dbReference>
<keyword evidence="4 7" id="KW-0479">Metal-binding</keyword>
<keyword evidence="6 7" id="KW-0408">Iron</keyword>
<evidence type="ECO:0000259" key="8">
    <source>
        <dbReference type="PROSITE" id="PS51007"/>
    </source>
</evidence>
<dbReference type="NCBIfam" id="TIGR03046">
    <property type="entry name" value="PS_II_psbV2"/>
    <property type="match status" value="1"/>
</dbReference>
<reference evidence="9" key="1">
    <citation type="submission" date="2022-06" db="EMBL/GenBank/DDBJ databases">
        <title>Genome sequence of Phormidium yuhuli AB48 isolated from an industrial photobioreactor environment.</title>
        <authorList>
            <person name="Qiu Y."/>
            <person name="Noonan A.J.C."/>
            <person name="Dofher K."/>
            <person name="Koch M."/>
            <person name="Kieft B."/>
            <person name="Lin X."/>
            <person name="Ziels R.M."/>
            <person name="Hallam S.J."/>
        </authorList>
    </citation>
    <scope>NUCLEOTIDE SEQUENCE</scope>
    <source>
        <strain evidence="9">AB48</strain>
    </source>
</reference>
<dbReference type="SUPFAM" id="SSF46626">
    <property type="entry name" value="Cytochrome c"/>
    <property type="match status" value="1"/>
</dbReference>
<dbReference type="InterPro" id="IPR036909">
    <property type="entry name" value="Cyt_c-like_dom_sf"/>
</dbReference>
<keyword evidence="5" id="KW-0249">Electron transport</keyword>
<feature type="domain" description="Cytochrome c" evidence="8">
    <location>
        <begin position="68"/>
        <end position="159"/>
    </location>
</feature>
<keyword evidence="2" id="KW-0602">Photosynthesis</keyword>
<dbReference type="Proteomes" id="UP001056708">
    <property type="component" value="Chromosome"/>
</dbReference>
<evidence type="ECO:0000256" key="4">
    <source>
        <dbReference type="ARBA" id="ARBA00022723"/>
    </source>
</evidence>
<evidence type="ECO:0000313" key="9">
    <source>
        <dbReference type="EMBL" id="USR92402.1"/>
    </source>
</evidence>
<keyword evidence="1" id="KW-0813">Transport</keyword>
<evidence type="ECO:0000256" key="2">
    <source>
        <dbReference type="ARBA" id="ARBA00022531"/>
    </source>
</evidence>
<dbReference type="InterPro" id="IPR009056">
    <property type="entry name" value="Cyt_c-like_dom"/>
</dbReference>
<name>A0ABY5AT39_9CYAN</name>
<keyword evidence="3 7" id="KW-0349">Heme</keyword>
<evidence type="ECO:0000256" key="7">
    <source>
        <dbReference type="PROSITE-ProRule" id="PRU00433"/>
    </source>
</evidence>
<sequence length="172" mass="18777">MAFQRNAFLDAWFKHTLAAIALLGVLLWGSAPALANGVNADVARYLTPDGPARVKLDPQGNQASYSGEALTRGRDIFMENCAYCHANGLTLPFPQISLTLEDLAGATPARDNIDGFVTYLRQPMTYDGSDFSDWCREVPESWLARPQLEELAAFTLSAAEKVPGWGTLPSNR</sequence>
<gene>
    <name evidence="9" type="primary">psbV2</name>
    <name evidence="9" type="ORF">NEA10_06695</name>
</gene>
<organism evidence="9 10">
    <name type="scientific">Phormidium yuhuli AB48</name>
    <dbReference type="NCBI Taxonomy" id="2940671"/>
    <lineage>
        <taxon>Bacteria</taxon>
        <taxon>Bacillati</taxon>
        <taxon>Cyanobacteriota</taxon>
        <taxon>Cyanophyceae</taxon>
        <taxon>Oscillatoriophycideae</taxon>
        <taxon>Oscillatoriales</taxon>
        <taxon>Oscillatoriaceae</taxon>
        <taxon>Phormidium</taxon>
        <taxon>Phormidium yuhuli</taxon>
    </lineage>
</organism>
<protein>
    <submittedName>
        <fullName evidence="9">Photosystem II cytochrome PsbV2</fullName>
    </submittedName>
</protein>
<dbReference type="PROSITE" id="PS51007">
    <property type="entry name" value="CYTC"/>
    <property type="match status" value="1"/>
</dbReference>
<dbReference type="Gene3D" id="1.10.760.10">
    <property type="entry name" value="Cytochrome c-like domain"/>
    <property type="match status" value="1"/>
</dbReference>
<dbReference type="EMBL" id="CP098611">
    <property type="protein sequence ID" value="USR92402.1"/>
    <property type="molecule type" value="Genomic_DNA"/>
</dbReference>
<keyword evidence="10" id="KW-1185">Reference proteome</keyword>
<evidence type="ECO:0000256" key="3">
    <source>
        <dbReference type="ARBA" id="ARBA00022617"/>
    </source>
</evidence>
<evidence type="ECO:0000256" key="1">
    <source>
        <dbReference type="ARBA" id="ARBA00022448"/>
    </source>
</evidence>